<proteinExistence type="inferred from homology"/>
<keyword evidence="7" id="KW-1133">Transmembrane helix</keyword>
<evidence type="ECO:0000256" key="4">
    <source>
        <dbReference type="ARBA" id="ARBA00023157"/>
    </source>
</evidence>
<keyword evidence="5" id="KW-0676">Redox-active center</keyword>
<feature type="transmembrane region" description="Helical" evidence="7">
    <location>
        <begin position="13"/>
        <end position="33"/>
    </location>
</feature>
<gene>
    <name evidence="9" type="ORF">A2T55_14165</name>
</gene>
<dbReference type="InterPro" id="IPR012336">
    <property type="entry name" value="Thioredoxin-like_fold"/>
</dbReference>
<evidence type="ECO:0000313" key="9">
    <source>
        <dbReference type="EMBL" id="AMT94748.1"/>
    </source>
</evidence>
<keyword evidence="2" id="KW-0732">Signal</keyword>
<name>A0A142NPN0_BRELN</name>
<evidence type="ECO:0000256" key="6">
    <source>
        <dbReference type="SAM" id="MobiDB-lite"/>
    </source>
</evidence>
<dbReference type="PANTHER" id="PTHR13887">
    <property type="entry name" value="GLUTATHIONE S-TRANSFERASE KAPPA"/>
    <property type="match status" value="1"/>
</dbReference>
<dbReference type="Gene3D" id="3.40.30.10">
    <property type="entry name" value="Glutaredoxin"/>
    <property type="match status" value="1"/>
</dbReference>
<dbReference type="PROSITE" id="PS51352">
    <property type="entry name" value="THIOREDOXIN_2"/>
    <property type="match status" value="1"/>
</dbReference>
<dbReference type="KEGG" id="bly:A2T55_14165"/>
<comment type="similarity">
    <text evidence="1">Belongs to the thioredoxin family. DsbA subfamily.</text>
</comment>
<accession>A0A142NPN0</accession>
<evidence type="ECO:0000256" key="2">
    <source>
        <dbReference type="ARBA" id="ARBA00022729"/>
    </source>
</evidence>
<dbReference type="InterPro" id="IPR036249">
    <property type="entry name" value="Thioredoxin-like_sf"/>
</dbReference>
<keyword evidence="3" id="KW-0560">Oxidoreductase</keyword>
<dbReference type="PANTHER" id="PTHR13887:SF14">
    <property type="entry name" value="DISULFIDE BOND FORMATION PROTEIN D"/>
    <property type="match status" value="1"/>
</dbReference>
<evidence type="ECO:0000256" key="5">
    <source>
        <dbReference type="ARBA" id="ARBA00023284"/>
    </source>
</evidence>
<dbReference type="RefSeq" id="WP_062862313.1">
    <property type="nucleotide sequence ID" value="NZ_CP014869.1"/>
</dbReference>
<sequence length="248" mass="26290">MAKHAAPRPQYRWWIPATVGAIAVALVLMILVIDRSGEDESTPTAGGAGAESEVVVTEVADPEQSDVGDVDSGEESDPMSDGPADAPVKLVVFSDYQCPYCAAWSQDTLPTMLDYVDSGDLRIEWREVNVFGSASEQAAKAAYAAALQDKHWEFHDALFSGGKPRSPDELTPKALTAVAEQIGLDTGQFTTDMNSQETAEAVADNAAMGTDLGAFSTPTFILDGQPYVGAQPTDVFVDAVETAKKGQN</sequence>
<evidence type="ECO:0000256" key="3">
    <source>
        <dbReference type="ARBA" id="ARBA00023002"/>
    </source>
</evidence>
<keyword evidence="7" id="KW-0812">Transmembrane</keyword>
<dbReference type="GO" id="GO:0016491">
    <property type="term" value="F:oxidoreductase activity"/>
    <property type="evidence" value="ECO:0007669"/>
    <property type="project" value="UniProtKB-KW"/>
</dbReference>
<keyword evidence="4" id="KW-1015">Disulfide bond</keyword>
<evidence type="ECO:0000313" key="10">
    <source>
        <dbReference type="Proteomes" id="UP000075950"/>
    </source>
</evidence>
<dbReference type="Proteomes" id="UP000075950">
    <property type="component" value="Chromosome"/>
</dbReference>
<dbReference type="SUPFAM" id="SSF52833">
    <property type="entry name" value="Thioredoxin-like"/>
    <property type="match status" value="1"/>
</dbReference>
<dbReference type="EMBL" id="CP014869">
    <property type="protein sequence ID" value="AMT94748.1"/>
    <property type="molecule type" value="Genomic_DNA"/>
</dbReference>
<protein>
    <recommendedName>
        <fullName evidence="8">Thioredoxin domain-containing protein</fullName>
    </recommendedName>
</protein>
<dbReference type="Pfam" id="PF13462">
    <property type="entry name" value="Thioredoxin_4"/>
    <property type="match status" value="1"/>
</dbReference>
<evidence type="ECO:0000259" key="8">
    <source>
        <dbReference type="PROSITE" id="PS51352"/>
    </source>
</evidence>
<organism evidence="9 10">
    <name type="scientific">Brevibacterium linens</name>
    <dbReference type="NCBI Taxonomy" id="1703"/>
    <lineage>
        <taxon>Bacteria</taxon>
        <taxon>Bacillati</taxon>
        <taxon>Actinomycetota</taxon>
        <taxon>Actinomycetes</taxon>
        <taxon>Micrococcales</taxon>
        <taxon>Brevibacteriaceae</taxon>
        <taxon>Brevibacterium</taxon>
    </lineage>
</organism>
<evidence type="ECO:0000256" key="1">
    <source>
        <dbReference type="ARBA" id="ARBA00005791"/>
    </source>
</evidence>
<feature type="compositionally biased region" description="Acidic residues" evidence="6">
    <location>
        <begin position="60"/>
        <end position="78"/>
    </location>
</feature>
<dbReference type="AlphaFoldDB" id="A0A142NPN0"/>
<dbReference type="InterPro" id="IPR013766">
    <property type="entry name" value="Thioredoxin_domain"/>
</dbReference>
<reference evidence="10" key="1">
    <citation type="submission" date="2016-03" db="EMBL/GenBank/DDBJ databases">
        <authorList>
            <person name="Ploux O."/>
        </authorList>
    </citation>
    <scope>NUCLEOTIDE SEQUENCE [LARGE SCALE GENOMIC DNA]</scope>
    <source>
        <strain evidence="10">BS258</strain>
    </source>
</reference>
<feature type="domain" description="Thioredoxin" evidence="8">
    <location>
        <begin position="53"/>
        <end position="245"/>
    </location>
</feature>
<evidence type="ECO:0000256" key="7">
    <source>
        <dbReference type="SAM" id="Phobius"/>
    </source>
</evidence>
<feature type="region of interest" description="Disordered" evidence="6">
    <location>
        <begin position="59"/>
        <end position="84"/>
    </location>
</feature>
<keyword evidence="7" id="KW-0472">Membrane</keyword>